<gene>
    <name evidence="4" type="ORF">FPZ12_029975</name>
</gene>
<dbReference type="GO" id="GO:0004674">
    <property type="term" value="F:protein serine/threonine kinase activity"/>
    <property type="evidence" value="ECO:0007669"/>
    <property type="project" value="UniProtKB-KW"/>
</dbReference>
<dbReference type="InterPro" id="IPR047718">
    <property type="entry name" value="RsbA-like_anti_sig"/>
</dbReference>
<dbReference type="InterPro" id="IPR050267">
    <property type="entry name" value="Anti-sigma-factor_SerPK"/>
</dbReference>
<keyword evidence="4" id="KW-0808">Transferase</keyword>
<keyword evidence="4" id="KW-0418">Kinase</keyword>
<reference evidence="4" key="1">
    <citation type="submission" date="2019-09" db="EMBL/GenBank/DDBJ databases">
        <authorList>
            <person name="Teo W.F.A."/>
            <person name="Duangmal K."/>
        </authorList>
    </citation>
    <scope>NUCLEOTIDE SEQUENCE [LARGE SCALE GENOMIC DNA]</scope>
    <source>
        <strain evidence="4">K81G1</strain>
    </source>
</reference>
<evidence type="ECO:0000313" key="5">
    <source>
        <dbReference type="Proteomes" id="UP000319769"/>
    </source>
</evidence>
<dbReference type="SUPFAM" id="SSF55874">
    <property type="entry name" value="ATPase domain of HSP90 chaperone/DNA topoisomerase II/histidine kinase"/>
    <property type="match status" value="1"/>
</dbReference>
<keyword evidence="5" id="KW-1185">Reference proteome</keyword>
<evidence type="ECO:0000313" key="4">
    <source>
        <dbReference type="EMBL" id="KAA9155417.1"/>
    </source>
</evidence>
<evidence type="ECO:0000259" key="2">
    <source>
        <dbReference type="Pfam" id="PF13581"/>
    </source>
</evidence>
<keyword evidence="1" id="KW-0723">Serine/threonine-protein kinase</keyword>
<sequence>MGTGAAANHAGFRHEAMCYGSDEELVNVLVPFLLAGSEAGEPTLVSLGEHASAVVREALPPGAAVAFLDGGGVYARPATVIKMYRQLLAEHVAAGARRIRVCGEIPFAPRAWDWWARYEAVVGEAYGEFPLWAVCAYDTRTTPRPVLDDVARTHSLLAAGSGEYRASASFAPEAVLRERRAPEPDSLQYGPPVFELHDPSVMAVRRALAENHGEVLSGSGLADFQVAVSEVVTNAIEHGRPPVSVRMWRGAGRLVVTVTDRGDGPAELAAGLLPAPKAPLGGLGLWMAYQLCDHVTFGPGLGGGFSIRLTAGDLSGA</sequence>
<dbReference type="RefSeq" id="WP_144759121.1">
    <property type="nucleotide sequence ID" value="NZ_VMNW02000057.1"/>
</dbReference>
<dbReference type="InterPro" id="IPR036890">
    <property type="entry name" value="HATPase_C_sf"/>
</dbReference>
<dbReference type="PANTHER" id="PTHR35526">
    <property type="entry name" value="ANTI-SIGMA-F FACTOR RSBW-RELATED"/>
    <property type="match status" value="1"/>
</dbReference>
<dbReference type="Gene3D" id="3.30.565.10">
    <property type="entry name" value="Histidine kinase-like ATPase, C-terminal domain"/>
    <property type="match status" value="1"/>
</dbReference>
<accession>A0A5N0UUW5</accession>
<protein>
    <submittedName>
        <fullName evidence="4">Sensor histidine kinase</fullName>
    </submittedName>
</protein>
<feature type="domain" description="Histidine kinase/HSP90-like ATPase" evidence="2">
    <location>
        <begin position="200"/>
        <end position="299"/>
    </location>
</feature>
<evidence type="ECO:0000259" key="3">
    <source>
        <dbReference type="Pfam" id="PF14417"/>
    </source>
</evidence>
<dbReference type="InterPro" id="IPR003594">
    <property type="entry name" value="HATPase_dom"/>
</dbReference>
<dbReference type="Proteomes" id="UP000319769">
    <property type="component" value="Unassembled WGS sequence"/>
</dbReference>
<comment type="caution">
    <text evidence="4">The sequence shown here is derived from an EMBL/GenBank/DDBJ whole genome shotgun (WGS) entry which is preliminary data.</text>
</comment>
<feature type="domain" description="MEDS" evidence="3">
    <location>
        <begin position="13"/>
        <end position="154"/>
    </location>
</feature>
<name>A0A5N0UUW5_9PSEU</name>
<organism evidence="4 5">
    <name type="scientific">Amycolatopsis acidicola</name>
    <dbReference type="NCBI Taxonomy" id="2596893"/>
    <lineage>
        <taxon>Bacteria</taxon>
        <taxon>Bacillati</taxon>
        <taxon>Actinomycetota</taxon>
        <taxon>Actinomycetes</taxon>
        <taxon>Pseudonocardiales</taxon>
        <taxon>Pseudonocardiaceae</taxon>
        <taxon>Amycolatopsis</taxon>
    </lineage>
</organism>
<evidence type="ECO:0000256" key="1">
    <source>
        <dbReference type="ARBA" id="ARBA00022527"/>
    </source>
</evidence>
<proteinExistence type="predicted"/>
<dbReference type="Pfam" id="PF13581">
    <property type="entry name" value="HATPase_c_2"/>
    <property type="match status" value="1"/>
</dbReference>
<dbReference type="NCBIfam" id="NF041045">
    <property type="entry name" value="RsbA_anti_sig"/>
    <property type="match status" value="1"/>
</dbReference>
<dbReference type="EMBL" id="VMNW02000057">
    <property type="protein sequence ID" value="KAA9155417.1"/>
    <property type="molecule type" value="Genomic_DNA"/>
</dbReference>
<dbReference type="PANTHER" id="PTHR35526:SF3">
    <property type="entry name" value="ANTI-SIGMA-F FACTOR RSBW"/>
    <property type="match status" value="1"/>
</dbReference>
<dbReference type="Pfam" id="PF14417">
    <property type="entry name" value="MEDS"/>
    <property type="match status" value="1"/>
</dbReference>
<dbReference type="AlphaFoldDB" id="A0A5N0UUW5"/>
<dbReference type="CDD" id="cd16936">
    <property type="entry name" value="HATPase_RsbW-like"/>
    <property type="match status" value="1"/>
</dbReference>
<dbReference type="InterPro" id="IPR025847">
    <property type="entry name" value="MEDS_domain"/>
</dbReference>
<dbReference type="OrthoDB" id="4088450at2"/>